<organism evidence="3 4">
    <name type="scientific">Polarella glacialis</name>
    <name type="common">Dinoflagellate</name>
    <dbReference type="NCBI Taxonomy" id="89957"/>
    <lineage>
        <taxon>Eukaryota</taxon>
        <taxon>Sar</taxon>
        <taxon>Alveolata</taxon>
        <taxon>Dinophyceae</taxon>
        <taxon>Suessiales</taxon>
        <taxon>Suessiaceae</taxon>
        <taxon>Polarella</taxon>
    </lineage>
</organism>
<dbReference type="OrthoDB" id="427480at2759"/>
<dbReference type="Proteomes" id="UP000654075">
    <property type="component" value="Unassembled WGS sequence"/>
</dbReference>
<gene>
    <name evidence="3" type="ORF">PGLA1383_LOCUS38996</name>
</gene>
<dbReference type="PANTHER" id="PTHR10566:SF123">
    <property type="entry name" value="PROTEIN KINASE SUPERFAMILY PROTEIN"/>
    <property type="match status" value="1"/>
</dbReference>
<evidence type="ECO:0000256" key="1">
    <source>
        <dbReference type="ARBA" id="ARBA00009670"/>
    </source>
</evidence>
<accession>A0A813GB90</accession>
<protein>
    <recommendedName>
        <fullName evidence="2">ABC1 atypical kinase-like domain-containing protein</fullName>
    </recommendedName>
</protein>
<evidence type="ECO:0000313" key="3">
    <source>
        <dbReference type="EMBL" id="CAE8621473.1"/>
    </source>
</evidence>
<reference evidence="3" key="1">
    <citation type="submission" date="2021-02" db="EMBL/GenBank/DDBJ databases">
        <authorList>
            <person name="Dougan E. K."/>
            <person name="Rhodes N."/>
            <person name="Thang M."/>
            <person name="Chan C."/>
        </authorList>
    </citation>
    <scope>NUCLEOTIDE SEQUENCE</scope>
</reference>
<sequence length="322" mass="34515">MRECWRGRPRTRDPQAAMPGISAIARATVCGVAAAAVSGSSAQALSVALSAAPQQAARRPCRRMEAFVPSTPVWMLEGSGAGGGSSSSGGCWRRFASRASAGQQLPATSARAVLERDGTSPQELLESKDFEELLRGGFSKDKLMDFFSQRPLLLARRVVEVGGVLWNAQKVWKNPDLEATRGEVLRKGLVQLGPVFVKVGQTLAQRADIVGAEFARELKSLQMDASPFSNEYAHRVILEDLGHRGPLAPDLCPEGCDPSLPPLFASISRLPVAAASLGQVYQARTHEGLLLAVKVQRPGVARSVALDWACLYLGTGIYRAIR</sequence>
<dbReference type="Pfam" id="PF03109">
    <property type="entry name" value="ABC1"/>
    <property type="match status" value="1"/>
</dbReference>
<evidence type="ECO:0000259" key="2">
    <source>
        <dbReference type="Pfam" id="PF03109"/>
    </source>
</evidence>
<name>A0A813GB90_POLGL</name>
<dbReference type="AlphaFoldDB" id="A0A813GB90"/>
<comment type="similarity">
    <text evidence="1">Belongs to the protein kinase superfamily. ADCK protein kinase family.</text>
</comment>
<comment type="caution">
    <text evidence="3">The sequence shown here is derived from an EMBL/GenBank/DDBJ whole genome shotgun (WGS) entry which is preliminary data.</text>
</comment>
<evidence type="ECO:0000313" key="4">
    <source>
        <dbReference type="Proteomes" id="UP000654075"/>
    </source>
</evidence>
<dbReference type="InterPro" id="IPR050154">
    <property type="entry name" value="UbiB_kinase"/>
</dbReference>
<feature type="non-terminal residue" evidence="3">
    <location>
        <position position="322"/>
    </location>
</feature>
<dbReference type="EMBL" id="CAJNNV010027754">
    <property type="protein sequence ID" value="CAE8621473.1"/>
    <property type="molecule type" value="Genomic_DNA"/>
</dbReference>
<dbReference type="PANTHER" id="PTHR10566">
    <property type="entry name" value="CHAPERONE-ACTIVITY OF BC1 COMPLEX CABC1 -RELATED"/>
    <property type="match status" value="1"/>
</dbReference>
<proteinExistence type="inferred from homology"/>
<dbReference type="InterPro" id="IPR004147">
    <property type="entry name" value="ABC1_dom"/>
</dbReference>
<feature type="domain" description="ABC1 atypical kinase-like" evidence="2">
    <location>
        <begin position="263"/>
        <end position="316"/>
    </location>
</feature>
<keyword evidence="4" id="KW-1185">Reference proteome</keyword>